<gene>
    <name evidence="6" type="ORF">BCR41DRAFT_415313</name>
</gene>
<dbReference type="Pfam" id="PF20147">
    <property type="entry name" value="Crinkler"/>
    <property type="match status" value="1"/>
</dbReference>
<keyword evidence="3" id="KW-0964">Secreted</keyword>
<dbReference type="InParanoid" id="A0A1Y2G6U7"/>
<keyword evidence="7" id="KW-1185">Reference proteome</keyword>
<keyword evidence="4" id="KW-0175">Coiled coil</keyword>
<evidence type="ECO:0000313" key="7">
    <source>
        <dbReference type="Proteomes" id="UP000193648"/>
    </source>
</evidence>
<dbReference type="EMBL" id="MCFF01000069">
    <property type="protein sequence ID" value="ORY98440.1"/>
    <property type="molecule type" value="Genomic_DNA"/>
</dbReference>
<reference evidence="6 7" key="1">
    <citation type="submission" date="2016-07" db="EMBL/GenBank/DDBJ databases">
        <title>Pervasive Adenine N6-methylation of Active Genes in Fungi.</title>
        <authorList>
            <consortium name="DOE Joint Genome Institute"/>
            <person name="Mondo S.J."/>
            <person name="Dannebaum R.O."/>
            <person name="Kuo R.C."/>
            <person name="Labutti K."/>
            <person name="Haridas S."/>
            <person name="Kuo A."/>
            <person name="Salamov A."/>
            <person name="Ahrendt S.R."/>
            <person name="Lipzen A."/>
            <person name="Sullivan W."/>
            <person name="Andreopoulos W.B."/>
            <person name="Clum A."/>
            <person name="Lindquist E."/>
            <person name="Daum C."/>
            <person name="Ramamoorthy G.K."/>
            <person name="Gryganskyi A."/>
            <person name="Culley D."/>
            <person name="Magnuson J.K."/>
            <person name="James T.Y."/>
            <person name="O'Malley M.A."/>
            <person name="Stajich J.E."/>
            <person name="Spatafora J.W."/>
            <person name="Visel A."/>
            <person name="Grigoriev I.V."/>
        </authorList>
    </citation>
    <scope>NUCLEOTIDE SEQUENCE [LARGE SCALE GENOMIC DNA]</scope>
    <source>
        <strain evidence="6 7">NRRL 3116</strain>
    </source>
</reference>
<sequence length="219" mass="24823">MDSLKYVKTNSSQKNAHPKNKVFTLFCVLDGEPLSAVIDVWAPSRTSVSQLKSLIRTTAKIKSRSIAWADDLDTIDDSKMDLWKVNMSCGEDDLPVRLTDIVSKSPNVNDFSKKNEEPIERLLSSMQDLRKKLKDLQKRFDNFESLAKLLVSPEINRKRPLEHDNENDNSVAPKSKKSLKCSILALRKFICTLVILNMSNIRTACKNAAPDNMNNYFSS</sequence>
<evidence type="ECO:0000256" key="3">
    <source>
        <dbReference type="ARBA" id="ARBA00022525"/>
    </source>
</evidence>
<dbReference type="RefSeq" id="XP_021875811.1">
    <property type="nucleotide sequence ID" value="XM_022029511.1"/>
</dbReference>
<feature type="domain" description="Crinkler effector protein N-terminal" evidence="5">
    <location>
        <begin position="24"/>
        <end position="127"/>
    </location>
</feature>
<dbReference type="Proteomes" id="UP000193648">
    <property type="component" value="Unassembled WGS sequence"/>
</dbReference>
<organism evidence="6 7">
    <name type="scientific">Lobosporangium transversale</name>
    <dbReference type="NCBI Taxonomy" id="64571"/>
    <lineage>
        <taxon>Eukaryota</taxon>
        <taxon>Fungi</taxon>
        <taxon>Fungi incertae sedis</taxon>
        <taxon>Mucoromycota</taxon>
        <taxon>Mortierellomycotina</taxon>
        <taxon>Mortierellomycetes</taxon>
        <taxon>Mortierellales</taxon>
        <taxon>Mortierellaceae</taxon>
        <taxon>Lobosporangium</taxon>
    </lineage>
</organism>
<comment type="subcellular location">
    <subcellularLocation>
        <location evidence="1">Host cell</location>
    </subcellularLocation>
    <subcellularLocation>
        <location evidence="2">Secreted</location>
    </subcellularLocation>
</comment>
<dbReference type="InterPro" id="IPR045379">
    <property type="entry name" value="Crinkler_N"/>
</dbReference>
<protein>
    <recommendedName>
        <fullName evidence="5">Crinkler effector protein N-terminal domain-containing protein</fullName>
    </recommendedName>
</protein>
<evidence type="ECO:0000259" key="5">
    <source>
        <dbReference type="Pfam" id="PF20147"/>
    </source>
</evidence>
<feature type="coiled-coil region" evidence="4">
    <location>
        <begin position="119"/>
        <end position="146"/>
    </location>
</feature>
<dbReference type="GO" id="GO:0005576">
    <property type="term" value="C:extracellular region"/>
    <property type="evidence" value="ECO:0007669"/>
    <property type="project" value="UniProtKB-SubCell"/>
</dbReference>
<evidence type="ECO:0000256" key="4">
    <source>
        <dbReference type="SAM" id="Coils"/>
    </source>
</evidence>
<evidence type="ECO:0000256" key="1">
    <source>
        <dbReference type="ARBA" id="ARBA00004340"/>
    </source>
</evidence>
<name>A0A1Y2G6U7_9FUNG</name>
<evidence type="ECO:0000313" key="6">
    <source>
        <dbReference type="EMBL" id="ORY98440.1"/>
    </source>
</evidence>
<dbReference type="GO" id="GO:0043657">
    <property type="term" value="C:host cell"/>
    <property type="evidence" value="ECO:0007669"/>
    <property type="project" value="UniProtKB-SubCell"/>
</dbReference>
<evidence type="ECO:0000256" key="2">
    <source>
        <dbReference type="ARBA" id="ARBA00004613"/>
    </source>
</evidence>
<accession>A0A1Y2G6U7</accession>
<dbReference type="GeneID" id="33571354"/>
<dbReference type="AlphaFoldDB" id="A0A1Y2G6U7"/>
<comment type="caution">
    <text evidence="6">The sequence shown here is derived from an EMBL/GenBank/DDBJ whole genome shotgun (WGS) entry which is preliminary data.</text>
</comment>
<proteinExistence type="predicted"/>